<evidence type="ECO:0000259" key="13">
    <source>
        <dbReference type="PROSITE" id="PS50885"/>
    </source>
</evidence>
<keyword evidence="6 11" id="KW-0812">Transmembrane</keyword>
<dbReference type="PANTHER" id="PTHR45436:SF5">
    <property type="entry name" value="SENSOR HISTIDINE KINASE TRCS"/>
    <property type="match status" value="1"/>
</dbReference>
<evidence type="ECO:0000256" key="11">
    <source>
        <dbReference type="SAM" id="Phobius"/>
    </source>
</evidence>
<feature type="domain" description="HAMP" evidence="13">
    <location>
        <begin position="175"/>
        <end position="229"/>
    </location>
</feature>
<dbReference type="InterPro" id="IPR003660">
    <property type="entry name" value="HAMP_dom"/>
</dbReference>
<dbReference type="SUPFAM" id="SSF47384">
    <property type="entry name" value="Homodimeric domain of signal transducing histidine kinase"/>
    <property type="match status" value="1"/>
</dbReference>
<dbReference type="SUPFAM" id="SSF55874">
    <property type="entry name" value="ATPase domain of HSP90 chaperone/DNA topoisomerase II/histidine kinase"/>
    <property type="match status" value="1"/>
</dbReference>
<evidence type="ECO:0000256" key="8">
    <source>
        <dbReference type="ARBA" id="ARBA00022989"/>
    </source>
</evidence>
<dbReference type="EMBL" id="CAFBLU010000016">
    <property type="protein sequence ID" value="CAB4876914.1"/>
    <property type="molecule type" value="Genomic_DNA"/>
</dbReference>
<evidence type="ECO:0000313" key="14">
    <source>
        <dbReference type="EMBL" id="CAB4876914.1"/>
    </source>
</evidence>
<sequence length="448" mass="46745">MKRLASLPIRWRLAGGSAALTLVILVAFGLIVGSILSDRLKADFEHETASAANTLQAELRLAATEKGWVLSGPNIDDYAASQNAHIRVLSYTGDRIDDTADSPDFGLLPPGTRTVGGYRVEARSIPTTPTGSASVQYSRSTSPLASRVTQMWLLLAFGVIAAAMLALLAGLAIARQAMAPVAGITAVAKQIAETGDPSLSIPIPTAQDEIHDLAVTLAQALHELDGARGRSESALSRQREFVADASHELRTPLTSLIANLELLEADSTVEDDLKSAALRSARRMATIVSDLLLLARSGESAPLISTVKGSELVSAALADANAATVEGQVKDESSPHQVTCDATAVTRAIRNLVENAALHNPPGTLIRVTSSSADSSWSVIVEDAGSGIPTSERERIFDRFVREGGETAGNTGLGLAIVKAVALDHGGSVGVDESSLGGAKFTLRLPQA</sequence>
<dbReference type="CDD" id="cd00075">
    <property type="entry name" value="HATPase"/>
    <property type="match status" value="1"/>
</dbReference>
<dbReference type="InterPro" id="IPR036890">
    <property type="entry name" value="HATPase_C_sf"/>
</dbReference>
<dbReference type="Pfam" id="PF00512">
    <property type="entry name" value="HisKA"/>
    <property type="match status" value="1"/>
</dbReference>
<feature type="transmembrane region" description="Helical" evidence="11">
    <location>
        <begin position="12"/>
        <end position="36"/>
    </location>
</feature>
<dbReference type="Gene3D" id="6.10.340.10">
    <property type="match status" value="1"/>
</dbReference>
<comment type="subcellular location">
    <subcellularLocation>
        <location evidence="2">Membrane</location>
    </subcellularLocation>
</comment>
<dbReference type="SMART" id="SM00304">
    <property type="entry name" value="HAMP"/>
    <property type="match status" value="1"/>
</dbReference>
<dbReference type="PANTHER" id="PTHR45436">
    <property type="entry name" value="SENSOR HISTIDINE KINASE YKOH"/>
    <property type="match status" value="1"/>
</dbReference>
<dbReference type="GO" id="GO:0000155">
    <property type="term" value="F:phosphorelay sensor kinase activity"/>
    <property type="evidence" value="ECO:0007669"/>
    <property type="project" value="InterPro"/>
</dbReference>
<evidence type="ECO:0000256" key="3">
    <source>
        <dbReference type="ARBA" id="ARBA00012438"/>
    </source>
</evidence>
<organism evidence="14">
    <name type="scientific">freshwater metagenome</name>
    <dbReference type="NCBI Taxonomy" id="449393"/>
    <lineage>
        <taxon>unclassified sequences</taxon>
        <taxon>metagenomes</taxon>
        <taxon>ecological metagenomes</taxon>
    </lineage>
</organism>
<gene>
    <name evidence="14" type="ORF">UFOPK3444_01074</name>
</gene>
<dbReference type="InterPro" id="IPR036097">
    <property type="entry name" value="HisK_dim/P_sf"/>
</dbReference>
<keyword evidence="8 11" id="KW-1133">Transmembrane helix</keyword>
<dbReference type="InterPro" id="IPR003661">
    <property type="entry name" value="HisK_dim/P_dom"/>
</dbReference>
<keyword evidence="4" id="KW-0597">Phosphoprotein</keyword>
<feature type="domain" description="Histidine kinase" evidence="12">
    <location>
        <begin position="244"/>
        <end position="448"/>
    </location>
</feature>
<dbReference type="PROSITE" id="PS50109">
    <property type="entry name" value="HIS_KIN"/>
    <property type="match status" value="1"/>
</dbReference>
<evidence type="ECO:0000256" key="6">
    <source>
        <dbReference type="ARBA" id="ARBA00022692"/>
    </source>
</evidence>
<feature type="transmembrane region" description="Helical" evidence="11">
    <location>
        <begin position="151"/>
        <end position="174"/>
    </location>
</feature>
<evidence type="ECO:0000256" key="5">
    <source>
        <dbReference type="ARBA" id="ARBA00022679"/>
    </source>
</evidence>
<keyword evidence="9" id="KW-0902">Two-component regulatory system</keyword>
<dbReference type="InterPro" id="IPR050428">
    <property type="entry name" value="TCS_sensor_his_kinase"/>
</dbReference>
<keyword evidence="5" id="KW-0808">Transferase</keyword>
<accession>A0A6J7E7X3</accession>
<dbReference type="AlphaFoldDB" id="A0A6J7E7X3"/>
<evidence type="ECO:0000256" key="1">
    <source>
        <dbReference type="ARBA" id="ARBA00000085"/>
    </source>
</evidence>
<dbReference type="InterPro" id="IPR004358">
    <property type="entry name" value="Sig_transdc_His_kin-like_C"/>
</dbReference>
<dbReference type="GO" id="GO:0005886">
    <property type="term" value="C:plasma membrane"/>
    <property type="evidence" value="ECO:0007669"/>
    <property type="project" value="TreeGrafter"/>
</dbReference>
<dbReference type="PRINTS" id="PR00344">
    <property type="entry name" value="BCTRLSENSOR"/>
</dbReference>
<proteinExistence type="predicted"/>
<dbReference type="Gene3D" id="3.30.565.10">
    <property type="entry name" value="Histidine kinase-like ATPase, C-terminal domain"/>
    <property type="match status" value="1"/>
</dbReference>
<evidence type="ECO:0000256" key="4">
    <source>
        <dbReference type="ARBA" id="ARBA00022553"/>
    </source>
</evidence>
<dbReference type="InterPro" id="IPR003594">
    <property type="entry name" value="HATPase_dom"/>
</dbReference>
<protein>
    <recommendedName>
        <fullName evidence="3">histidine kinase</fullName>
        <ecNumber evidence="3">2.7.13.3</ecNumber>
    </recommendedName>
</protein>
<dbReference type="Pfam" id="PF02518">
    <property type="entry name" value="HATPase_c"/>
    <property type="match status" value="1"/>
</dbReference>
<dbReference type="EC" id="2.7.13.3" evidence="3"/>
<evidence type="ECO:0000256" key="7">
    <source>
        <dbReference type="ARBA" id="ARBA00022777"/>
    </source>
</evidence>
<evidence type="ECO:0000256" key="2">
    <source>
        <dbReference type="ARBA" id="ARBA00004370"/>
    </source>
</evidence>
<dbReference type="InterPro" id="IPR005467">
    <property type="entry name" value="His_kinase_dom"/>
</dbReference>
<keyword evidence="7" id="KW-0418">Kinase</keyword>
<dbReference type="Gene3D" id="1.10.287.130">
    <property type="match status" value="1"/>
</dbReference>
<evidence type="ECO:0000256" key="9">
    <source>
        <dbReference type="ARBA" id="ARBA00023012"/>
    </source>
</evidence>
<dbReference type="SMART" id="SM00388">
    <property type="entry name" value="HisKA"/>
    <property type="match status" value="1"/>
</dbReference>
<keyword evidence="10 11" id="KW-0472">Membrane</keyword>
<comment type="catalytic activity">
    <reaction evidence="1">
        <text>ATP + protein L-histidine = ADP + protein N-phospho-L-histidine.</text>
        <dbReference type="EC" id="2.7.13.3"/>
    </reaction>
</comment>
<dbReference type="CDD" id="cd00082">
    <property type="entry name" value="HisKA"/>
    <property type="match status" value="1"/>
</dbReference>
<name>A0A6J7E7X3_9ZZZZ</name>
<reference evidence="14" key="1">
    <citation type="submission" date="2020-05" db="EMBL/GenBank/DDBJ databases">
        <authorList>
            <person name="Chiriac C."/>
            <person name="Salcher M."/>
            <person name="Ghai R."/>
            <person name="Kavagutti S V."/>
        </authorList>
    </citation>
    <scope>NUCLEOTIDE SEQUENCE</scope>
</reference>
<evidence type="ECO:0000256" key="10">
    <source>
        <dbReference type="ARBA" id="ARBA00023136"/>
    </source>
</evidence>
<dbReference type="PROSITE" id="PS50885">
    <property type="entry name" value="HAMP"/>
    <property type="match status" value="1"/>
</dbReference>
<dbReference type="SMART" id="SM00387">
    <property type="entry name" value="HATPase_c"/>
    <property type="match status" value="1"/>
</dbReference>
<evidence type="ECO:0000259" key="12">
    <source>
        <dbReference type="PROSITE" id="PS50109"/>
    </source>
</evidence>